<dbReference type="GO" id="GO:0009986">
    <property type="term" value="C:cell surface"/>
    <property type="evidence" value="ECO:0007669"/>
    <property type="project" value="TreeGrafter"/>
</dbReference>
<dbReference type="PROSITE" id="PS50041">
    <property type="entry name" value="C_TYPE_LECTIN_2"/>
    <property type="match status" value="1"/>
</dbReference>
<dbReference type="GeneTree" id="ENSGT01000000214792"/>
<dbReference type="Pfam" id="PF00059">
    <property type="entry name" value="Lectin_C"/>
    <property type="match status" value="1"/>
</dbReference>
<evidence type="ECO:0000259" key="3">
    <source>
        <dbReference type="PROSITE" id="PS50041"/>
    </source>
</evidence>
<dbReference type="GO" id="GO:0042269">
    <property type="term" value="P:regulation of natural killer cell mediated cytotoxicity"/>
    <property type="evidence" value="ECO:0007669"/>
    <property type="project" value="TreeGrafter"/>
</dbReference>
<dbReference type="PANTHER" id="PTHR46784">
    <property type="entry name" value="KILLER CELL LECTIN-LIKE RECEPTOR SUBFAMILY B MEMBER 1"/>
    <property type="match status" value="1"/>
</dbReference>
<reference evidence="4" key="2">
    <citation type="submission" date="2025-09" db="UniProtKB">
        <authorList>
            <consortium name="Ensembl"/>
        </authorList>
    </citation>
    <scope>IDENTIFICATION</scope>
</reference>
<dbReference type="InterPro" id="IPR001304">
    <property type="entry name" value="C-type_lectin-like"/>
</dbReference>
<keyword evidence="1" id="KW-0472">Membrane</keyword>
<dbReference type="InterPro" id="IPR018378">
    <property type="entry name" value="C-type_lectin_CS"/>
</dbReference>
<dbReference type="Ensembl" id="ENSSLUT00000036909.1">
    <property type="protein sequence ID" value="ENSSLUP00000035798.1"/>
    <property type="gene ID" value="ENSSLUG00000015989.1"/>
</dbReference>
<dbReference type="Gene3D" id="3.10.100.10">
    <property type="entry name" value="Mannose-Binding Protein A, subunit A"/>
    <property type="match status" value="1"/>
</dbReference>
<protein>
    <recommendedName>
        <fullName evidence="3">C-type lectin domain-containing protein</fullName>
    </recommendedName>
</protein>
<feature type="domain" description="C-type lectin" evidence="3">
    <location>
        <begin position="12"/>
        <end position="116"/>
    </location>
</feature>
<dbReference type="SMART" id="SM00034">
    <property type="entry name" value="CLECT"/>
    <property type="match status" value="1"/>
</dbReference>
<keyword evidence="1" id="KW-0812">Transmembrane</keyword>
<evidence type="ECO:0000256" key="2">
    <source>
        <dbReference type="ARBA" id="ARBA00023157"/>
    </source>
</evidence>
<dbReference type="InterPro" id="IPR016187">
    <property type="entry name" value="CTDL_fold"/>
</dbReference>
<dbReference type="InterPro" id="IPR016186">
    <property type="entry name" value="C-type_lectin-like/link_sf"/>
</dbReference>
<sequence length="122" mass="14727">DKLTCQKGWRLFKSSCYLFYDADPPDQKTWEEAREDCRERSSDLADELRYFSQYTHWYWIGLRAEGGRWKWINGSDLTESGWRRKPPPPTDGQCVVYDMFRWRSESCAERRPWICKKKTLSV</sequence>
<dbReference type="PROSITE" id="PS00615">
    <property type="entry name" value="C_TYPE_LECTIN_1"/>
    <property type="match status" value="1"/>
</dbReference>
<keyword evidence="2" id="KW-1015">Disulfide bond</keyword>
<dbReference type="AlphaFoldDB" id="A0A8C9ZBT1"/>
<keyword evidence="1" id="KW-1133">Transmembrane helix</keyword>
<keyword evidence="5" id="KW-1185">Reference proteome</keyword>
<proteinExistence type="predicted"/>
<dbReference type="Proteomes" id="UP000694568">
    <property type="component" value="Unplaced"/>
</dbReference>
<evidence type="ECO:0000256" key="1">
    <source>
        <dbReference type="ARBA" id="ARBA00022989"/>
    </source>
</evidence>
<dbReference type="GO" id="GO:0005886">
    <property type="term" value="C:plasma membrane"/>
    <property type="evidence" value="ECO:0007669"/>
    <property type="project" value="TreeGrafter"/>
</dbReference>
<evidence type="ECO:0000313" key="4">
    <source>
        <dbReference type="Ensembl" id="ENSSLUP00000035798.1"/>
    </source>
</evidence>
<organism evidence="4 5">
    <name type="scientific">Sander lucioperca</name>
    <name type="common">Pike-perch</name>
    <name type="synonym">Perca lucioperca</name>
    <dbReference type="NCBI Taxonomy" id="283035"/>
    <lineage>
        <taxon>Eukaryota</taxon>
        <taxon>Metazoa</taxon>
        <taxon>Chordata</taxon>
        <taxon>Craniata</taxon>
        <taxon>Vertebrata</taxon>
        <taxon>Euteleostomi</taxon>
        <taxon>Actinopterygii</taxon>
        <taxon>Neopterygii</taxon>
        <taxon>Teleostei</taxon>
        <taxon>Neoteleostei</taxon>
        <taxon>Acanthomorphata</taxon>
        <taxon>Eupercaria</taxon>
        <taxon>Perciformes</taxon>
        <taxon>Percoidei</taxon>
        <taxon>Percidae</taxon>
        <taxon>Luciopercinae</taxon>
        <taxon>Sander</taxon>
    </lineage>
</organism>
<dbReference type="GO" id="GO:0038023">
    <property type="term" value="F:signaling receptor activity"/>
    <property type="evidence" value="ECO:0007669"/>
    <property type="project" value="TreeGrafter"/>
</dbReference>
<dbReference type="InterPro" id="IPR051527">
    <property type="entry name" value="KLR_subfamily_B"/>
</dbReference>
<evidence type="ECO:0000313" key="5">
    <source>
        <dbReference type="Proteomes" id="UP000694568"/>
    </source>
</evidence>
<name>A0A8C9ZBT1_SANLU</name>
<accession>A0A8C9ZBT1</accession>
<dbReference type="SUPFAM" id="SSF56436">
    <property type="entry name" value="C-type lectin-like"/>
    <property type="match status" value="1"/>
</dbReference>
<reference evidence="4" key="1">
    <citation type="submission" date="2025-08" db="UniProtKB">
        <authorList>
            <consortium name="Ensembl"/>
        </authorList>
    </citation>
    <scope>IDENTIFICATION</scope>
</reference>
<dbReference type="PANTHER" id="PTHR46784:SF1">
    <property type="entry name" value="KILLER CELL LECTIN-LIKE RECEPTOR SUBFAMILY B MEMBER 1"/>
    <property type="match status" value="1"/>
</dbReference>